<evidence type="ECO:0000256" key="6">
    <source>
        <dbReference type="ARBA" id="ARBA00022801"/>
    </source>
</evidence>
<dbReference type="Pfam" id="PF13359">
    <property type="entry name" value="DDE_Tnp_4"/>
    <property type="match status" value="1"/>
</dbReference>
<keyword evidence="6" id="KW-0378">Hydrolase</keyword>
<dbReference type="PANTHER" id="PTHR22930:SF293">
    <property type="entry name" value="PROTEIN ALP1-LIKE"/>
    <property type="match status" value="1"/>
</dbReference>
<gene>
    <name evidence="10" type="ORF">E6C27_scaffold239G002050</name>
</gene>
<proteinExistence type="inferred from homology"/>
<protein>
    <submittedName>
        <fullName evidence="10">Retrotransposon protein</fullName>
    </submittedName>
</protein>
<dbReference type="GO" id="GO:0016787">
    <property type="term" value="F:hydrolase activity"/>
    <property type="evidence" value="ECO:0007669"/>
    <property type="project" value="UniProtKB-KW"/>
</dbReference>
<accession>A0A5A7SWB4</accession>
<sequence length="303" mass="35135">MLQTLDALMINNKCIPHTPSDTRHRIRQLAYFQMIHESDLVCRQSTYMDRRTFAILCHMPRTVDGLCSTEIVDVEEMVSMFLHILVHDVKNCVIQREFVQSGETVSRHFNLVLLVVRRLHNKLIKKPVSITNNCTDQRWKCFENCLGALDGTYNKVNIPAADRPTFRTRSAVDSRILPDALARPNGLQVPKGQRYRLQEWRGAGNAPTTAKEYFNMKHSSARNLIERAFGLLKGHWEILRAKLYYPLQVQCRIILACCLLHNLINKEMPNCDDIEDFDEEESAYATTNAREHIQYIETTNEWS</sequence>
<dbReference type="OrthoDB" id="7434799at2759"/>
<dbReference type="EMBL" id="SSTE01020817">
    <property type="protein sequence ID" value="KAA0033731.1"/>
    <property type="molecule type" value="Genomic_DNA"/>
</dbReference>
<dbReference type="AlphaFoldDB" id="A0A5A7SWB4"/>
<comment type="cofactor">
    <cofactor evidence="1">
        <name>a divalent metal cation</name>
        <dbReference type="ChEBI" id="CHEBI:60240"/>
    </cofactor>
</comment>
<comment type="similarity">
    <text evidence="3">Belongs to the HARBI1 family.</text>
</comment>
<evidence type="ECO:0000256" key="1">
    <source>
        <dbReference type="ARBA" id="ARBA00001968"/>
    </source>
</evidence>
<dbReference type="GO" id="GO:0005634">
    <property type="term" value="C:nucleus"/>
    <property type="evidence" value="ECO:0007669"/>
    <property type="project" value="UniProtKB-SubCell"/>
</dbReference>
<organism evidence="10 11">
    <name type="scientific">Cucumis melo var. makuwa</name>
    <name type="common">Oriental melon</name>
    <dbReference type="NCBI Taxonomy" id="1194695"/>
    <lineage>
        <taxon>Eukaryota</taxon>
        <taxon>Viridiplantae</taxon>
        <taxon>Streptophyta</taxon>
        <taxon>Embryophyta</taxon>
        <taxon>Tracheophyta</taxon>
        <taxon>Spermatophyta</taxon>
        <taxon>Magnoliopsida</taxon>
        <taxon>eudicotyledons</taxon>
        <taxon>Gunneridae</taxon>
        <taxon>Pentapetalae</taxon>
        <taxon>rosids</taxon>
        <taxon>fabids</taxon>
        <taxon>Cucurbitales</taxon>
        <taxon>Cucurbitaceae</taxon>
        <taxon>Benincaseae</taxon>
        <taxon>Cucumis</taxon>
    </lineage>
</organism>
<evidence type="ECO:0000256" key="4">
    <source>
        <dbReference type="ARBA" id="ARBA00022722"/>
    </source>
</evidence>
<evidence type="ECO:0000256" key="2">
    <source>
        <dbReference type="ARBA" id="ARBA00004123"/>
    </source>
</evidence>
<dbReference type="GO" id="GO:0004518">
    <property type="term" value="F:nuclease activity"/>
    <property type="evidence" value="ECO:0007669"/>
    <property type="project" value="UniProtKB-KW"/>
</dbReference>
<evidence type="ECO:0000259" key="9">
    <source>
        <dbReference type="Pfam" id="PF26138"/>
    </source>
</evidence>
<dbReference type="InterPro" id="IPR058353">
    <property type="entry name" value="DUF8040"/>
</dbReference>
<evidence type="ECO:0000256" key="3">
    <source>
        <dbReference type="ARBA" id="ARBA00006958"/>
    </source>
</evidence>
<keyword evidence="5" id="KW-0479">Metal-binding</keyword>
<feature type="domain" description="DUF8040" evidence="9">
    <location>
        <begin position="36"/>
        <end position="116"/>
    </location>
</feature>
<dbReference type="Pfam" id="PF26138">
    <property type="entry name" value="DUF8040"/>
    <property type="match status" value="1"/>
</dbReference>
<evidence type="ECO:0000256" key="7">
    <source>
        <dbReference type="ARBA" id="ARBA00023242"/>
    </source>
</evidence>
<name>A0A5A7SWB4_CUCMM</name>
<evidence type="ECO:0000256" key="5">
    <source>
        <dbReference type="ARBA" id="ARBA00022723"/>
    </source>
</evidence>
<dbReference type="PANTHER" id="PTHR22930">
    <property type="match status" value="1"/>
</dbReference>
<feature type="domain" description="DDE Tnp4" evidence="8">
    <location>
        <begin position="202"/>
        <end position="262"/>
    </location>
</feature>
<keyword evidence="7" id="KW-0539">Nucleus</keyword>
<evidence type="ECO:0000313" key="10">
    <source>
        <dbReference type="EMBL" id="KAA0033731.1"/>
    </source>
</evidence>
<comment type="subcellular location">
    <subcellularLocation>
        <location evidence="2">Nucleus</location>
    </subcellularLocation>
</comment>
<keyword evidence="4" id="KW-0540">Nuclease</keyword>
<dbReference type="InterPro" id="IPR045249">
    <property type="entry name" value="HARBI1-like"/>
</dbReference>
<dbReference type="Proteomes" id="UP000321393">
    <property type="component" value="Unassembled WGS sequence"/>
</dbReference>
<reference evidence="10 11" key="1">
    <citation type="submission" date="2019-08" db="EMBL/GenBank/DDBJ databases">
        <title>Draft genome sequences of two oriental melons (Cucumis melo L. var makuwa).</title>
        <authorList>
            <person name="Kwon S.-Y."/>
        </authorList>
    </citation>
    <scope>NUCLEOTIDE SEQUENCE [LARGE SCALE GENOMIC DNA]</scope>
    <source>
        <strain evidence="11">cv. SW 3</strain>
        <tissue evidence="10">Leaf</tissue>
    </source>
</reference>
<comment type="caution">
    <text evidence="10">The sequence shown here is derived from an EMBL/GenBank/DDBJ whole genome shotgun (WGS) entry which is preliminary data.</text>
</comment>
<evidence type="ECO:0000259" key="8">
    <source>
        <dbReference type="Pfam" id="PF13359"/>
    </source>
</evidence>
<evidence type="ECO:0000313" key="11">
    <source>
        <dbReference type="Proteomes" id="UP000321393"/>
    </source>
</evidence>
<dbReference type="GO" id="GO:0046872">
    <property type="term" value="F:metal ion binding"/>
    <property type="evidence" value="ECO:0007669"/>
    <property type="project" value="UniProtKB-KW"/>
</dbReference>
<dbReference type="InterPro" id="IPR027806">
    <property type="entry name" value="HARBI1_dom"/>
</dbReference>